<evidence type="ECO:0000313" key="4">
    <source>
        <dbReference type="EMBL" id="USV58004.1"/>
    </source>
</evidence>
<feature type="region of interest" description="Disordered" evidence="1">
    <location>
        <begin position="287"/>
        <end position="306"/>
    </location>
</feature>
<dbReference type="InterPro" id="IPR025711">
    <property type="entry name" value="PepSY"/>
</dbReference>
<evidence type="ECO:0000256" key="2">
    <source>
        <dbReference type="SAM" id="Phobius"/>
    </source>
</evidence>
<dbReference type="EMBL" id="CP099717">
    <property type="protein sequence ID" value="USV58004.1"/>
    <property type="molecule type" value="Genomic_DNA"/>
</dbReference>
<sequence length="494" mass="54297">MKNHDANHYQRIWRWHFYAGLFVAPFLILLSLTGMVYLFKPQLDNLLYPELMKVQPAAHAQSADPLHAKALSADALWTKARTAMPDASLSKYLPPAAPDLSAQFVVKRQGSELTLFMDPASGALLGTMDNQWNLQAVARALHAELLLGTTGDRLIELAAGWGIVLLVSGLYLWWPRKGPGVGGILWPRMNQRGRLWWRDLHAVIGFWGAGFLLLLLLSGMTWTGFWGDQFANVWNRFPAAMWNEVPKSAPLARSLNQPHDQTVPWAMESTPMPSSVAPDQMAAMAMPETASPDAQPASEGHDHSAMNQGGEHDGMVMAQDRIGLQQVVEIARERKVTPGYSITPPAGKSGVYTIALFADDPRNDATLHIDQYSGKVLADVRWQDYGPVAKVVETGVMLHTGKLYGWPHQLAMLIICLLVLLSAVSGLWIWWSRRPQGRLAAPPLPAVLPPMRGALAVLVLLGICFPLVGASMVAIWLLDSLIFSRRTAGLAQAN</sequence>
<feature type="transmembrane region" description="Helical" evidence="2">
    <location>
        <begin position="15"/>
        <end position="39"/>
    </location>
</feature>
<keyword evidence="2" id="KW-0812">Transmembrane</keyword>
<dbReference type="PANTHER" id="PTHR34219:SF1">
    <property type="entry name" value="PEPSY DOMAIN-CONTAINING PROTEIN"/>
    <property type="match status" value="1"/>
</dbReference>
<protein>
    <submittedName>
        <fullName evidence="4">PepSY domain-containing protein</fullName>
    </submittedName>
</protein>
<dbReference type="Proteomes" id="UP001056890">
    <property type="component" value="Chromosome"/>
</dbReference>
<dbReference type="PANTHER" id="PTHR34219">
    <property type="entry name" value="IRON-REGULATED INNER MEMBRANE PROTEIN-RELATED"/>
    <property type="match status" value="1"/>
</dbReference>
<name>A0AAE9MGW8_9GAMM</name>
<reference evidence="4" key="1">
    <citation type="submission" date="2022-06" db="EMBL/GenBank/DDBJ databases">
        <title>Complete Genome of Aeromonas sp. Strain SOD01 Isolated from an Urban Freshwater Stream.</title>
        <authorList>
            <person name="Williams L.E."/>
            <person name="Brysgel T."/>
            <person name="Capestro E.M."/>
            <person name="Foltz G.V."/>
            <person name="Gardner A.E."/>
            <person name="Ingrassia J."/>
            <person name="Peterson E."/>
            <person name="Arruda J."/>
            <person name="Flaherty I."/>
            <person name="Hunt M."/>
            <person name="Pappas G."/>
            <person name="Ramsaran S."/>
            <person name="Rocha M."/>
        </authorList>
    </citation>
    <scope>NUCLEOTIDE SEQUENCE</scope>
    <source>
        <strain evidence="4">SOD01</strain>
    </source>
</reference>
<dbReference type="AlphaFoldDB" id="A0AAE9MGW8"/>
<evidence type="ECO:0000313" key="5">
    <source>
        <dbReference type="Proteomes" id="UP001056890"/>
    </source>
</evidence>
<dbReference type="Pfam" id="PF03413">
    <property type="entry name" value="PepSY"/>
    <property type="match status" value="1"/>
</dbReference>
<gene>
    <name evidence="4" type="ORF">NHF51_02070</name>
</gene>
<feature type="transmembrane region" description="Helical" evidence="2">
    <location>
        <begin position="410"/>
        <end position="431"/>
    </location>
</feature>
<proteinExistence type="predicted"/>
<feature type="domain" description="PepSY" evidence="3">
    <location>
        <begin position="322"/>
        <end position="379"/>
    </location>
</feature>
<keyword evidence="2" id="KW-1133">Transmembrane helix</keyword>
<organism evidence="4 5">
    <name type="scientific">Aeromonas encheleia</name>
    <dbReference type="NCBI Taxonomy" id="73010"/>
    <lineage>
        <taxon>Bacteria</taxon>
        <taxon>Pseudomonadati</taxon>
        <taxon>Pseudomonadota</taxon>
        <taxon>Gammaproteobacteria</taxon>
        <taxon>Aeromonadales</taxon>
        <taxon>Aeromonadaceae</taxon>
        <taxon>Aeromonas</taxon>
    </lineage>
</organism>
<dbReference type="Pfam" id="PF03929">
    <property type="entry name" value="PepSY_TM"/>
    <property type="match status" value="1"/>
</dbReference>
<keyword evidence="5" id="KW-1185">Reference proteome</keyword>
<evidence type="ECO:0000256" key="1">
    <source>
        <dbReference type="SAM" id="MobiDB-lite"/>
    </source>
</evidence>
<accession>A0AAE9MGW8</accession>
<feature type="transmembrane region" description="Helical" evidence="2">
    <location>
        <begin position="451"/>
        <end position="478"/>
    </location>
</feature>
<feature type="transmembrane region" description="Helical" evidence="2">
    <location>
        <begin position="154"/>
        <end position="175"/>
    </location>
</feature>
<keyword evidence="2" id="KW-0472">Membrane</keyword>
<evidence type="ECO:0000259" key="3">
    <source>
        <dbReference type="Pfam" id="PF03413"/>
    </source>
</evidence>
<dbReference type="InterPro" id="IPR005625">
    <property type="entry name" value="PepSY-ass_TM"/>
</dbReference>
<feature type="transmembrane region" description="Helical" evidence="2">
    <location>
        <begin position="195"/>
        <end position="217"/>
    </location>
</feature>
<dbReference type="RefSeq" id="WP_252995508.1">
    <property type="nucleotide sequence ID" value="NZ_CP099717.1"/>
</dbReference>